<name>A0ABR2EPY2_9ROSI</name>
<reference evidence="2 3" key="1">
    <citation type="journal article" date="2024" name="G3 (Bethesda)">
        <title>Genome assembly of Hibiscus sabdariffa L. provides insights into metabolisms of medicinal natural products.</title>
        <authorList>
            <person name="Kim T."/>
        </authorList>
    </citation>
    <scope>NUCLEOTIDE SEQUENCE [LARGE SCALE GENOMIC DNA]</scope>
    <source>
        <strain evidence="2">TK-2024</strain>
        <tissue evidence="2">Old leaves</tissue>
    </source>
</reference>
<feature type="region of interest" description="Disordered" evidence="1">
    <location>
        <begin position="38"/>
        <end position="188"/>
    </location>
</feature>
<evidence type="ECO:0000313" key="3">
    <source>
        <dbReference type="Proteomes" id="UP001472677"/>
    </source>
</evidence>
<protein>
    <submittedName>
        <fullName evidence="2">Uncharacterized protein</fullName>
    </submittedName>
</protein>
<organism evidence="2 3">
    <name type="scientific">Hibiscus sabdariffa</name>
    <name type="common">roselle</name>
    <dbReference type="NCBI Taxonomy" id="183260"/>
    <lineage>
        <taxon>Eukaryota</taxon>
        <taxon>Viridiplantae</taxon>
        <taxon>Streptophyta</taxon>
        <taxon>Embryophyta</taxon>
        <taxon>Tracheophyta</taxon>
        <taxon>Spermatophyta</taxon>
        <taxon>Magnoliopsida</taxon>
        <taxon>eudicotyledons</taxon>
        <taxon>Gunneridae</taxon>
        <taxon>Pentapetalae</taxon>
        <taxon>rosids</taxon>
        <taxon>malvids</taxon>
        <taxon>Malvales</taxon>
        <taxon>Malvaceae</taxon>
        <taxon>Malvoideae</taxon>
        <taxon>Hibiscus</taxon>
    </lineage>
</organism>
<feature type="compositionally biased region" description="Polar residues" evidence="1">
    <location>
        <begin position="128"/>
        <end position="141"/>
    </location>
</feature>
<accession>A0ABR2EPY2</accession>
<keyword evidence="3" id="KW-1185">Reference proteome</keyword>
<evidence type="ECO:0000313" key="2">
    <source>
        <dbReference type="EMBL" id="KAK8564082.1"/>
    </source>
</evidence>
<evidence type="ECO:0000256" key="1">
    <source>
        <dbReference type="SAM" id="MobiDB-lite"/>
    </source>
</evidence>
<feature type="compositionally biased region" description="Low complexity" evidence="1">
    <location>
        <begin position="164"/>
        <end position="174"/>
    </location>
</feature>
<dbReference type="Proteomes" id="UP001472677">
    <property type="component" value="Unassembled WGS sequence"/>
</dbReference>
<sequence length="188" mass="20889">MVSNFPRNHYVHVYLEDVASLANYASVELEIEVEPEIDVEEDVVNDSDHVEHVDRVDGDSGSEDSGYDNSDFSDSKNDYEDEVSDVRVGVNVDSGNVEGRDEVRPQQEASNSTQKRAPRPKLPVRQAPTPSQFHGQNQSNIPRPNKPPPPVHIVRWMPTPTFPSSQESSVSQSSTPVALAQKKSRNDP</sequence>
<comment type="caution">
    <text evidence="2">The sequence shown here is derived from an EMBL/GenBank/DDBJ whole genome shotgun (WGS) entry which is preliminary data.</text>
</comment>
<gene>
    <name evidence="2" type="ORF">V6N12_036213</name>
</gene>
<dbReference type="EMBL" id="JBBPBM010000011">
    <property type="protein sequence ID" value="KAK8564082.1"/>
    <property type="molecule type" value="Genomic_DNA"/>
</dbReference>
<feature type="compositionally biased region" description="Basic and acidic residues" evidence="1">
    <location>
        <begin position="46"/>
        <end position="58"/>
    </location>
</feature>
<proteinExistence type="predicted"/>